<keyword evidence="3" id="KW-0378">Hydrolase</keyword>
<feature type="domain" description="Smr" evidence="2">
    <location>
        <begin position="140"/>
        <end position="228"/>
    </location>
</feature>
<gene>
    <name evidence="3" type="ORF">QO016_003343</name>
</gene>
<evidence type="ECO:0000313" key="3">
    <source>
        <dbReference type="EMBL" id="MDQ0443837.1"/>
    </source>
</evidence>
<accession>A0ABU0HND2</accession>
<dbReference type="SUPFAM" id="SSF160443">
    <property type="entry name" value="SMR domain-like"/>
    <property type="match status" value="1"/>
</dbReference>
<feature type="compositionally biased region" description="Low complexity" evidence="1">
    <location>
        <begin position="27"/>
        <end position="49"/>
    </location>
</feature>
<proteinExistence type="predicted"/>
<comment type="caution">
    <text evidence="3">The sequence shown here is derived from an EMBL/GenBank/DDBJ whole genome shotgun (WGS) entry which is preliminary data.</text>
</comment>
<dbReference type="InterPro" id="IPR036063">
    <property type="entry name" value="Smr_dom_sf"/>
</dbReference>
<evidence type="ECO:0000259" key="2">
    <source>
        <dbReference type="PROSITE" id="PS50828"/>
    </source>
</evidence>
<keyword evidence="3" id="KW-0255">Endonuclease</keyword>
<keyword evidence="4" id="KW-1185">Reference proteome</keyword>
<protein>
    <submittedName>
        <fullName evidence="3">DNA-nicking Smr family endonuclease</fullName>
    </submittedName>
</protein>
<organism evidence="3 4">
    <name type="scientific">Methylobacterium persicinum</name>
    <dbReference type="NCBI Taxonomy" id="374426"/>
    <lineage>
        <taxon>Bacteria</taxon>
        <taxon>Pseudomonadati</taxon>
        <taxon>Pseudomonadota</taxon>
        <taxon>Alphaproteobacteria</taxon>
        <taxon>Hyphomicrobiales</taxon>
        <taxon>Methylobacteriaceae</taxon>
        <taxon>Methylobacterium</taxon>
    </lineage>
</organism>
<name>A0ABU0HND2_9HYPH</name>
<keyword evidence="3" id="KW-0540">Nuclease</keyword>
<dbReference type="RefSeq" id="WP_238248401.1">
    <property type="nucleotide sequence ID" value="NZ_BPQX01000018.1"/>
</dbReference>
<evidence type="ECO:0000313" key="4">
    <source>
        <dbReference type="Proteomes" id="UP001236369"/>
    </source>
</evidence>
<sequence>MKPPRRPRSLTVGEARLWREVAKLITPLAGRAGPEPGGAAPSGEAGAKPPVTPSAHTPARMPDRLSGPVPAMLQARPSRTPAPTEKAASRNPPKFAPPPPRLPTAAPYQAPPQRPLPAAGLERQARLALRRGRQSIEARIDLHGMIQAEAHAALTGFLLRSRAAGLGYVLVVTGKGGEGYADPFGERGVLRRSVPHWLRSAELRGIVIGFEEAARHHGGGGALYVRLRRR</sequence>
<dbReference type="PANTHER" id="PTHR35562:SF2">
    <property type="entry name" value="DNA ENDONUCLEASE SMRA-RELATED"/>
    <property type="match status" value="1"/>
</dbReference>
<dbReference type="Gene3D" id="3.30.1370.110">
    <property type="match status" value="1"/>
</dbReference>
<reference evidence="3 4" key="1">
    <citation type="submission" date="2023-07" db="EMBL/GenBank/DDBJ databases">
        <title>Genomic Encyclopedia of Type Strains, Phase IV (KMG-IV): sequencing the most valuable type-strain genomes for metagenomic binning, comparative biology and taxonomic classification.</title>
        <authorList>
            <person name="Goeker M."/>
        </authorList>
    </citation>
    <scope>NUCLEOTIDE SEQUENCE [LARGE SCALE GENOMIC DNA]</scope>
    <source>
        <strain evidence="3 4">DSM 19562</strain>
    </source>
</reference>
<dbReference type="Pfam" id="PF01713">
    <property type="entry name" value="Smr"/>
    <property type="match status" value="1"/>
</dbReference>
<feature type="region of interest" description="Disordered" evidence="1">
    <location>
        <begin position="27"/>
        <end position="116"/>
    </location>
</feature>
<dbReference type="GO" id="GO:0004519">
    <property type="term" value="F:endonuclease activity"/>
    <property type="evidence" value="ECO:0007669"/>
    <property type="project" value="UniProtKB-KW"/>
</dbReference>
<dbReference type="PANTHER" id="PTHR35562">
    <property type="entry name" value="DNA ENDONUCLEASE SMRA-RELATED"/>
    <property type="match status" value="1"/>
</dbReference>
<dbReference type="PROSITE" id="PS50828">
    <property type="entry name" value="SMR"/>
    <property type="match status" value="1"/>
</dbReference>
<evidence type="ECO:0000256" key="1">
    <source>
        <dbReference type="SAM" id="MobiDB-lite"/>
    </source>
</evidence>
<dbReference type="InterPro" id="IPR002625">
    <property type="entry name" value="Smr_dom"/>
</dbReference>
<dbReference type="Proteomes" id="UP001236369">
    <property type="component" value="Unassembled WGS sequence"/>
</dbReference>
<dbReference type="EMBL" id="JAUSVV010000008">
    <property type="protein sequence ID" value="MDQ0443837.1"/>
    <property type="molecule type" value="Genomic_DNA"/>
</dbReference>